<comment type="caution">
    <text evidence="6">The sequence shown here is derived from an EMBL/GenBank/DDBJ whole genome shotgun (WGS) entry which is preliminary data.</text>
</comment>
<evidence type="ECO:0000256" key="3">
    <source>
        <dbReference type="SAM" id="MobiDB-lite"/>
    </source>
</evidence>
<reference evidence="6 7" key="3">
    <citation type="journal article" date="2015" name="Genome Announc.">
        <title>Draft Genome Sequence of the Archiascomycetous Yeast Saitoella complicata.</title>
        <authorList>
            <person name="Yamauchi K."/>
            <person name="Kondo S."/>
            <person name="Hamamoto M."/>
            <person name="Takahashi Y."/>
            <person name="Ogura Y."/>
            <person name="Hayashi T."/>
            <person name="Nishida H."/>
        </authorList>
    </citation>
    <scope>NUCLEOTIDE SEQUENCE [LARGE SCALE GENOMIC DNA]</scope>
    <source>
        <strain evidence="6 7">NRRL Y-17804</strain>
    </source>
</reference>
<organism evidence="6 7">
    <name type="scientific">Saitoella complicata (strain BCRC 22490 / CBS 7301 / JCM 7358 / NBRC 10748 / NRRL Y-17804)</name>
    <dbReference type="NCBI Taxonomy" id="698492"/>
    <lineage>
        <taxon>Eukaryota</taxon>
        <taxon>Fungi</taxon>
        <taxon>Dikarya</taxon>
        <taxon>Ascomycota</taxon>
        <taxon>Taphrinomycotina</taxon>
        <taxon>Taphrinomycotina incertae sedis</taxon>
        <taxon>Saitoella</taxon>
    </lineage>
</organism>
<dbReference type="PROSITE" id="PS50105">
    <property type="entry name" value="SAM_DOMAIN"/>
    <property type="match status" value="1"/>
</dbReference>
<feature type="compositionally biased region" description="Low complexity" evidence="3">
    <location>
        <begin position="214"/>
        <end position="253"/>
    </location>
</feature>
<dbReference type="SUPFAM" id="SSF54236">
    <property type="entry name" value="Ubiquitin-like"/>
    <property type="match status" value="1"/>
</dbReference>
<dbReference type="GO" id="GO:0007165">
    <property type="term" value="P:signal transduction"/>
    <property type="evidence" value="ECO:0007669"/>
    <property type="project" value="InterPro"/>
</dbReference>
<dbReference type="RefSeq" id="XP_019026281.1">
    <property type="nucleotide sequence ID" value="XM_019166728.1"/>
</dbReference>
<gene>
    <name evidence="6" type="ORF">G7K_4113-t1</name>
</gene>
<feature type="compositionally biased region" description="Pro residues" evidence="3">
    <location>
        <begin position="191"/>
        <end position="204"/>
    </location>
</feature>
<dbReference type="Gene3D" id="3.10.20.90">
    <property type="entry name" value="Phosphatidylinositol 3-kinase Catalytic Subunit, Chain A, domain 1"/>
    <property type="match status" value="1"/>
</dbReference>
<accession>A0A0E9NJJ6</accession>
<evidence type="ECO:0000259" key="5">
    <source>
        <dbReference type="PROSITE" id="PS50200"/>
    </source>
</evidence>
<dbReference type="InterPro" id="IPR029071">
    <property type="entry name" value="Ubiquitin-like_domsf"/>
</dbReference>
<dbReference type="Pfam" id="PF00788">
    <property type="entry name" value="RA"/>
    <property type="match status" value="1"/>
</dbReference>
<evidence type="ECO:0000256" key="2">
    <source>
        <dbReference type="ARBA" id="ARBA00023054"/>
    </source>
</evidence>
<feature type="region of interest" description="Disordered" evidence="3">
    <location>
        <begin position="354"/>
        <end position="383"/>
    </location>
</feature>
<keyword evidence="1" id="KW-0597">Phosphoprotein</keyword>
<evidence type="ECO:0000256" key="1">
    <source>
        <dbReference type="ARBA" id="ARBA00022553"/>
    </source>
</evidence>
<evidence type="ECO:0000313" key="7">
    <source>
        <dbReference type="Proteomes" id="UP000033140"/>
    </source>
</evidence>
<dbReference type="PANTHER" id="PTHR16154:SF6">
    <property type="entry name" value="SPINOPHILIN, ISOFORM J"/>
    <property type="match status" value="1"/>
</dbReference>
<dbReference type="EMBL" id="BACD03000028">
    <property type="protein sequence ID" value="GAO49978.1"/>
    <property type="molecule type" value="Genomic_DNA"/>
</dbReference>
<evidence type="ECO:0000313" key="6">
    <source>
        <dbReference type="EMBL" id="GAO49978.1"/>
    </source>
</evidence>
<keyword evidence="2" id="KW-0175">Coiled coil</keyword>
<dbReference type="Proteomes" id="UP000033140">
    <property type="component" value="Unassembled WGS sequence"/>
</dbReference>
<dbReference type="Gene3D" id="1.10.150.50">
    <property type="entry name" value="Transcription Factor, Ets-1"/>
    <property type="match status" value="1"/>
</dbReference>
<dbReference type="OMA" id="DWTAEEC"/>
<dbReference type="SUPFAM" id="SSF47769">
    <property type="entry name" value="SAM/Pointed domain"/>
    <property type="match status" value="1"/>
</dbReference>
<dbReference type="AlphaFoldDB" id="A0A0E9NJJ6"/>
<feature type="region of interest" description="Disordered" evidence="3">
    <location>
        <begin position="154"/>
        <end position="254"/>
    </location>
</feature>
<dbReference type="Pfam" id="PF07647">
    <property type="entry name" value="SAM_2"/>
    <property type="match status" value="1"/>
</dbReference>
<name>A0A0E9NJJ6_SAICN</name>
<dbReference type="InterPro" id="IPR043446">
    <property type="entry name" value="Neurabin-like"/>
</dbReference>
<reference evidence="6 7" key="1">
    <citation type="journal article" date="2011" name="J. Gen. Appl. Microbiol.">
        <title>Draft genome sequencing of the enigmatic yeast Saitoella complicata.</title>
        <authorList>
            <person name="Nishida H."/>
            <person name="Hamamoto M."/>
            <person name="Sugiyama J."/>
        </authorList>
    </citation>
    <scope>NUCLEOTIDE SEQUENCE [LARGE SCALE GENOMIC DNA]</scope>
    <source>
        <strain evidence="6 7">NRRL Y-17804</strain>
    </source>
</reference>
<dbReference type="SMART" id="SM00314">
    <property type="entry name" value="RA"/>
    <property type="match status" value="1"/>
</dbReference>
<dbReference type="OrthoDB" id="445896at2759"/>
<feature type="domain" description="Ras-associating" evidence="5">
    <location>
        <begin position="258"/>
        <end position="350"/>
    </location>
</feature>
<dbReference type="InterPro" id="IPR013761">
    <property type="entry name" value="SAM/pointed_sf"/>
</dbReference>
<dbReference type="STRING" id="698492.A0A0E9NJJ6"/>
<dbReference type="SMART" id="SM00454">
    <property type="entry name" value="SAM"/>
    <property type="match status" value="1"/>
</dbReference>
<keyword evidence="7" id="KW-1185">Reference proteome</keyword>
<protein>
    <recommendedName>
        <fullName evidence="8">SAM domain-containing protein</fullName>
    </recommendedName>
</protein>
<evidence type="ECO:0000259" key="4">
    <source>
        <dbReference type="PROSITE" id="PS50105"/>
    </source>
</evidence>
<dbReference type="PANTHER" id="PTHR16154">
    <property type="entry name" value="NEURABIN"/>
    <property type="match status" value="1"/>
</dbReference>
<dbReference type="PROSITE" id="PS50200">
    <property type="entry name" value="RA"/>
    <property type="match status" value="1"/>
</dbReference>
<dbReference type="InterPro" id="IPR001660">
    <property type="entry name" value="SAM"/>
</dbReference>
<dbReference type="InterPro" id="IPR000159">
    <property type="entry name" value="RA_dom"/>
</dbReference>
<proteinExistence type="predicted"/>
<reference evidence="6 7" key="2">
    <citation type="journal article" date="2014" name="J. Gen. Appl. Microbiol.">
        <title>The early diverging ascomycetous budding yeast Saitoella complicata has three histone deacetylases belonging to the Clr6, Hos2, and Rpd3 lineages.</title>
        <authorList>
            <person name="Nishida H."/>
            <person name="Matsumoto T."/>
            <person name="Kondo S."/>
            <person name="Hamamoto M."/>
            <person name="Yoshikawa H."/>
        </authorList>
    </citation>
    <scope>NUCLEOTIDE SEQUENCE [LARGE SCALE GENOMIC DNA]</scope>
    <source>
        <strain evidence="6 7">NRRL Y-17804</strain>
    </source>
</reference>
<feature type="domain" description="SAM" evidence="4">
    <location>
        <begin position="15"/>
        <end position="78"/>
    </location>
</feature>
<evidence type="ECO:0008006" key="8">
    <source>
        <dbReference type="Google" id="ProtNLM"/>
    </source>
</evidence>
<sequence>MDSPTLSQSELITDWTVDQVSSWLGALNYEKYAPSFTENGITGEILVHLDHSSLKDLGVTSVGHRLHLLKAIYQIKVTHDIPIESHHFIPATSVLDGTGAMSGDPDLAWLQAGMRMRDERIAGVEGGMQKLGEQLAKLREELLPVFRMAKERMPLPTPGGVPDVAPSAAAGIGRSATTSRARGVDGLGVSSPPPPRRPKPPPPLNTAVANAHQPLGLTSSTSTPSLSTTASLPSTSVSTYSSPPSASASASTSKDIPDAFKSFRVSLDDPCSRVLPAALRRYRITGSPNDYALYIVYTPPPTTPSLSGAPTPKMQQVERLLRDEEKPLLLFQQLQREGAEPVFRLGVRPGVKVAGGDGGSRGGISAGGRGGGGPPGSGIGNFL</sequence>